<dbReference type="EMBL" id="QRGA01000019">
    <property type="protein sequence ID" value="RDU95478.1"/>
    <property type="molecule type" value="Genomic_DNA"/>
</dbReference>
<dbReference type="Gene3D" id="2.40.128.130">
    <property type="entry name" value="Autotransporter beta-domain"/>
    <property type="match status" value="1"/>
</dbReference>
<reference evidence="2 3" key="1">
    <citation type="submission" date="2018-08" db="EMBL/GenBank/DDBJ databases">
        <title>Paraburkholderia sp. DHOM06 isolated from forest soil.</title>
        <authorList>
            <person name="Gao Z.-H."/>
            <person name="Qiu L.-H."/>
        </authorList>
    </citation>
    <scope>NUCLEOTIDE SEQUENCE [LARGE SCALE GENOMIC DNA]</scope>
    <source>
        <strain evidence="2 3">DHOM06</strain>
    </source>
</reference>
<dbReference type="SMART" id="SM00869">
    <property type="entry name" value="Autotransporter"/>
    <property type="match status" value="1"/>
</dbReference>
<gene>
    <name evidence="2" type="ORF">DWV00_28330</name>
</gene>
<evidence type="ECO:0000313" key="3">
    <source>
        <dbReference type="Proteomes" id="UP000256838"/>
    </source>
</evidence>
<evidence type="ECO:0000313" key="2">
    <source>
        <dbReference type="EMBL" id="RDU95478.1"/>
    </source>
</evidence>
<proteinExistence type="predicted"/>
<feature type="domain" description="Autotransporter" evidence="1">
    <location>
        <begin position="76"/>
        <end position="350"/>
    </location>
</feature>
<dbReference type="Proteomes" id="UP000256838">
    <property type="component" value="Unassembled WGS sequence"/>
</dbReference>
<protein>
    <submittedName>
        <fullName evidence="2">Autotransporter outer membrane beta-barrel domain-containing protein</fullName>
    </submittedName>
</protein>
<keyword evidence="3" id="KW-1185">Reference proteome</keyword>
<dbReference type="GO" id="GO:0019867">
    <property type="term" value="C:outer membrane"/>
    <property type="evidence" value="ECO:0007669"/>
    <property type="project" value="InterPro"/>
</dbReference>
<dbReference type="InterPro" id="IPR005546">
    <property type="entry name" value="Autotransporte_beta"/>
</dbReference>
<accession>A0A3D8JR36</accession>
<dbReference type="Pfam" id="PF03797">
    <property type="entry name" value="Autotransporter"/>
    <property type="match status" value="1"/>
</dbReference>
<organism evidence="2 3">
    <name type="scientific">Trinickia dinghuensis</name>
    <dbReference type="NCBI Taxonomy" id="2291023"/>
    <lineage>
        <taxon>Bacteria</taxon>
        <taxon>Pseudomonadati</taxon>
        <taxon>Pseudomonadota</taxon>
        <taxon>Betaproteobacteria</taxon>
        <taxon>Burkholderiales</taxon>
        <taxon>Burkholderiaceae</taxon>
        <taxon>Trinickia</taxon>
    </lineage>
</organism>
<name>A0A3D8JR36_9BURK</name>
<dbReference type="InterPro" id="IPR036709">
    <property type="entry name" value="Autotransporte_beta_dom_sf"/>
</dbReference>
<sequence>MLPAPRRSAAAPISSSAAVGRPTARLSASEAPSTATTIAPVDTSIYTALGPAAALDAQAFDAALLDRLATAPASAGAGAHDGMWATLTDGYARADGSGTASAFGAHRYGFAADFDHHVGDRTLIGGAIGYEHDDIGESSTPDTGKLDTIRFAAYGSRMLGPIDASAVFGYGSGWASEKRPFGAGSNSTPEGSNWLQALSGKAQAGLPLPLGGNTVLEPRAGLHWAWLHGQGFTESGSGGQNLAVGADTVHSAQPYVGLTLMHAFGTADKPVNVHLDLDYARELAGRTRTVTVFAQDGTAFAAPGAPLARDIVSLGTGVRAQIGQSWSVSGEASTQFREGSMVHVQLNYRF</sequence>
<evidence type="ECO:0000259" key="1">
    <source>
        <dbReference type="PROSITE" id="PS51208"/>
    </source>
</evidence>
<dbReference type="OrthoDB" id="8767398at2"/>
<comment type="caution">
    <text evidence="2">The sequence shown here is derived from an EMBL/GenBank/DDBJ whole genome shotgun (WGS) entry which is preliminary data.</text>
</comment>
<dbReference type="PROSITE" id="PS51208">
    <property type="entry name" value="AUTOTRANSPORTER"/>
    <property type="match status" value="1"/>
</dbReference>
<dbReference type="AlphaFoldDB" id="A0A3D8JR36"/>
<dbReference type="InterPro" id="IPR006315">
    <property type="entry name" value="OM_autotransptr_brl_dom"/>
</dbReference>
<dbReference type="SUPFAM" id="SSF103515">
    <property type="entry name" value="Autotransporter"/>
    <property type="match status" value="1"/>
</dbReference>
<dbReference type="NCBIfam" id="TIGR01414">
    <property type="entry name" value="autotrans_barl"/>
    <property type="match status" value="1"/>
</dbReference>